<protein>
    <submittedName>
        <fullName evidence="1">Uncharacterized protein</fullName>
    </submittedName>
</protein>
<organism evidence="1">
    <name type="scientific">Arundo donax</name>
    <name type="common">Giant reed</name>
    <name type="synonym">Donax arundinaceus</name>
    <dbReference type="NCBI Taxonomy" id="35708"/>
    <lineage>
        <taxon>Eukaryota</taxon>
        <taxon>Viridiplantae</taxon>
        <taxon>Streptophyta</taxon>
        <taxon>Embryophyta</taxon>
        <taxon>Tracheophyta</taxon>
        <taxon>Spermatophyta</taxon>
        <taxon>Magnoliopsida</taxon>
        <taxon>Liliopsida</taxon>
        <taxon>Poales</taxon>
        <taxon>Poaceae</taxon>
        <taxon>PACMAD clade</taxon>
        <taxon>Arundinoideae</taxon>
        <taxon>Arundineae</taxon>
        <taxon>Arundo</taxon>
    </lineage>
</organism>
<dbReference type="EMBL" id="GBRH01281716">
    <property type="protein sequence ID" value="JAD16179.1"/>
    <property type="molecule type" value="Transcribed_RNA"/>
</dbReference>
<sequence>MPCRSCWSLEQAPASSSSCQRSSPFGASLRCCVDQWPGLGEL</sequence>
<dbReference type="AlphaFoldDB" id="A0A0A8XQN3"/>
<evidence type="ECO:0000313" key="1">
    <source>
        <dbReference type="EMBL" id="JAD16179.1"/>
    </source>
</evidence>
<accession>A0A0A8XQN3</accession>
<reference evidence="1" key="2">
    <citation type="journal article" date="2015" name="Data Brief">
        <title>Shoot transcriptome of the giant reed, Arundo donax.</title>
        <authorList>
            <person name="Barrero R.A."/>
            <person name="Guerrero F.D."/>
            <person name="Moolhuijzen P."/>
            <person name="Goolsby J.A."/>
            <person name="Tidwell J."/>
            <person name="Bellgard S.E."/>
            <person name="Bellgard M.I."/>
        </authorList>
    </citation>
    <scope>NUCLEOTIDE SEQUENCE</scope>
    <source>
        <tissue evidence="1">Shoot tissue taken approximately 20 cm above the soil surface</tissue>
    </source>
</reference>
<proteinExistence type="predicted"/>
<name>A0A0A8XQN3_ARUDO</name>
<reference evidence="1" key="1">
    <citation type="submission" date="2014-09" db="EMBL/GenBank/DDBJ databases">
        <authorList>
            <person name="Magalhaes I.L.F."/>
            <person name="Oliveira U."/>
            <person name="Santos F.R."/>
            <person name="Vidigal T.H.D.A."/>
            <person name="Brescovit A.D."/>
            <person name="Santos A.J."/>
        </authorList>
    </citation>
    <scope>NUCLEOTIDE SEQUENCE</scope>
    <source>
        <tissue evidence="1">Shoot tissue taken approximately 20 cm above the soil surface</tissue>
    </source>
</reference>